<protein>
    <recommendedName>
        <fullName evidence="9">Major facilitator superfamily (MFS) profile domain-containing protein</fullName>
    </recommendedName>
</protein>
<feature type="transmembrane region" description="Helical" evidence="8">
    <location>
        <begin position="440"/>
        <end position="458"/>
    </location>
</feature>
<name>A0A813E410_POLGL</name>
<dbReference type="GO" id="GO:0016020">
    <property type="term" value="C:membrane"/>
    <property type="evidence" value="ECO:0007669"/>
    <property type="project" value="UniProtKB-SubCell"/>
</dbReference>
<keyword evidence="2" id="KW-0813">Transport</keyword>
<feature type="transmembrane region" description="Helical" evidence="8">
    <location>
        <begin position="309"/>
        <end position="336"/>
    </location>
</feature>
<proteinExistence type="inferred from homology"/>
<feature type="transmembrane region" description="Helical" evidence="8">
    <location>
        <begin position="164"/>
        <end position="184"/>
    </location>
</feature>
<dbReference type="SUPFAM" id="SSF103473">
    <property type="entry name" value="MFS general substrate transporter"/>
    <property type="match status" value="1"/>
</dbReference>
<feature type="transmembrane region" description="Helical" evidence="8">
    <location>
        <begin position="348"/>
        <end position="374"/>
    </location>
</feature>
<evidence type="ECO:0000256" key="8">
    <source>
        <dbReference type="SAM" id="Phobius"/>
    </source>
</evidence>
<evidence type="ECO:0000259" key="9">
    <source>
        <dbReference type="PROSITE" id="PS50850"/>
    </source>
</evidence>
<sequence>MTTADGGNVPTSSKGISPTELLDPAASHVSRTARVLVFVVLCQGVQMFMSYDGGAVPASLVELQKMAGSHPWSEFELGLLGSMDKIGMVVASVPWGWSLQRFNAKLLMAVSLFLNAGCTLAFGFLREKTWMYLAKFLIGVTQALQGVWSTVWTVTMAPPDRKTMWFGLGAVSAGLGNGIGYAVAGFGTANGLPYAFAFQLASGVLFFCWIALLFFPASWLRIRLPSNEEDARANEVEETRHREDGRPTDDATSETSPASSPATLQDLKNMMNNKVYLWTALAISLTMFEVSAIQFLWNRAFTEIWPGLNINFVTLMSLVVSGAGGGVGIAFGPWFIDSRGGFGSPPGVIRTINILWFFQLVAALAGGAGVGCLYGKFHTNKPWYTGEWGDEWLWMLWISIFVVIAAQNACVAALCGINVEVIPEPSRAFASGTEMTVRNVLGYMCGPLLPALVMSLNSGSEKSWQLALGLGFVLAVNAVGIGLIGACSSSATRFLADQQQVAFGKLRLAFQAQDAVALRRAVDFAKRVDLEALDDGRAVVGMANQAIGQLCAGQGLSQALVLTGDQEELHAHALQLEQTVTHQEGRIRRQHLELERLRGLLSERGCPQPMFSLPFDSMGSPNEASPSSSRSSEFAAHRGVGNPLPTLLTSQSMAFNDRCLAKGTLSL</sequence>
<dbReference type="PANTHER" id="PTHR23505:SF9">
    <property type="entry name" value="PROTEIN, PUTATIVE-RELATED"/>
    <property type="match status" value="1"/>
</dbReference>
<dbReference type="Pfam" id="PF07690">
    <property type="entry name" value="MFS_1"/>
    <property type="match status" value="1"/>
</dbReference>
<gene>
    <name evidence="10" type="ORF">PGLA1383_LOCUS12107</name>
</gene>
<feature type="region of interest" description="Disordered" evidence="7">
    <location>
        <begin position="611"/>
        <end position="638"/>
    </location>
</feature>
<feature type="compositionally biased region" description="Low complexity" evidence="7">
    <location>
        <begin position="617"/>
        <end position="632"/>
    </location>
</feature>
<evidence type="ECO:0000313" key="10">
    <source>
        <dbReference type="EMBL" id="CAE8593515.1"/>
    </source>
</evidence>
<dbReference type="CDD" id="cd06174">
    <property type="entry name" value="MFS"/>
    <property type="match status" value="1"/>
</dbReference>
<comment type="subcellular location">
    <subcellularLocation>
        <location evidence="1">Membrane</location>
        <topology evidence="1">Multi-pass membrane protein</topology>
    </subcellularLocation>
</comment>
<dbReference type="Gene3D" id="1.20.1250.20">
    <property type="entry name" value="MFS general substrate transporter like domains"/>
    <property type="match status" value="1"/>
</dbReference>
<dbReference type="InterPro" id="IPR011701">
    <property type="entry name" value="MFS"/>
</dbReference>
<feature type="transmembrane region" description="Helical" evidence="8">
    <location>
        <begin position="394"/>
        <end position="419"/>
    </location>
</feature>
<evidence type="ECO:0000256" key="1">
    <source>
        <dbReference type="ARBA" id="ARBA00004141"/>
    </source>
</evidence>
<dbReference type="InterPro" id="IPR044770">
    <property type="entry name" value="MFS_spinster-like"/>
</dbReference>
<feature type="transmembrane region" description="Helical" evidence="8">
    <location>
        <begin position="196"/>
        <end position="215"/>
    </location>
</feature>
<keyword evidence="5 8" id="KW-0472">Membrane</keyword>
<dbReference type="OMA" id="PASIMAH"/>
<dbReference type="InterPro" id="IPR020846">
    <property type="entry name" value="MFS_dom"/>
</dbReference>
<dbReference type="EMBL" id="CAJNNV010006376">
    <property type="protein sequence ID" value="CAE8593515.1"/>
    <property type="molecule type" value="Genomic_DNA"/>
</dbReference>
<evidence type="ECO:0000256" key="5">
    <source>
        <dbReference type="ARBA" id="ARBA00023136"/>
    </source>
</evidence>
<evidence type="ECO:0000256" key="6">
    <source>
        <dbReference type="ARBA" id="ARBA00024338"/>
    </source>
</evidence>
<feature type="domain" description="Major facilitator superfamily (MFS) profile" evidence="9">
    <location>
        <begin position="38"/>
        <end position="493"/>
    </location>
</feature>
<feature type="transmembrane region" description="Helical" evidence="8">
    <location>
        <begin position="106"/>
        <end position="125"/>
    </location>
</feature>
<dbReference type="Proteomes" id="UP000654075">
    <property type="component" value="Unassembled WGS sequence"/>
</dbReference>
<comment type="caution">
    <text evidence="10">The sequence shown here is derived from an EMBL/GenBank/DDBJ whole genome shotgun (WGS) entry which is preliminary data.</text>
</comment>
<feature type="compositionally biased region" description="Low complexity" evidence="7">
    <location>
        <begin position="253"/>
        <end position="263"/>
    </location>
</feature>
<dbReference type="AlphaFoldDB" id="A0A813E410"/>
<keyword evidence="4 8" id="KW-1133">Transmembrane helix</keyword>
<dbReference type="GO" id="GO:0022857">
    <property type="term" value="F:transmembrane transporter activity"/>
    <property type="evidence" value="ECO:0007669"/>
    <property type="project" value="InterPro"/>
</dbReference>
<comment type="similarity">
    <text evidence="6">Belongs to the major facilitator superfamily. Spinster (TC 2.A.1.49) family.</text>
</comment>
<feature type="compositionally biased region" description="Basic and acidic residues" evidence="7">
    <location>
        <begin position="231"/>
        <end position="249"/>
    </location>
</feature>
<feature type="transmembrane region" description="Helical" evidence="8">
    <location>
        <begin position="131"/>
        <end position="152"/>
    </location>
</feature>
<evidence type="ECO:0000256" key="2">
    <source>
        <dbReference type="ARBA" id="ARBA00022448"/>
    </source>
</evidence>
<feature type="transmembrane region" description="Helical" evidence="8">
    <location>
        <begin position="275"/>
        <end position="297"/>
    </location>
</feature>
<reference evidence="10" key="1">
    <citation type="submission" date="2021-02" db="EMBL/GenBank/DDBJ databases">
        <authorList>
            <person name="Dougan E. K."/>
            <person name="Rhodes N."/>
            <person name="Thang M."/>
            <person name="Chan C."/>
        </authorList>
    </citation>
    <scope>NUCLEOTIDE SEQUENCE</scope>
</reference>
<dbReference type="PROSITE" id="PS50850">
    <property type="entry name" value="MFS"/>
    <property type="match status" value="1"/>
</dbReference>
<evidence type="ECO:0000313" key="11">
    <source>
        <dbReference type="Proteomes" id="UP000654075"/>
    </source>
</evidence>
<dbReference type="InterPro" id="IPR036259">
    <property type="entry name" value="MFS_trans_sf"/>
</dbReference>
<keyword evidence="3 8" id="KW-0812">Transmembrane</keyword>
<feature type="region of interest" description="Disordered" evidence="7">
    <location>
        <begin position="231"/>
        <end position="263"/>
    </location>
</feature>
<evidence type="ECO:0000256" key="7">
    <source>
        <dbReference type="SAM" id="MobiDB-lite"/>
    </source>
</evidence>
<keyword evidence="11" id="KW-1185">Reference proteome</keyword>
<dbReference type="PANTHER" id="PTHR23505">
    <property type="entry name" value="SPINSTER"/>
    <property type="match status" value="1"/>
</dbReference>
<evidence type="ECO:0000256" key="3">
    <source>
        <dbReference type="ARBA" id="ARBA00022692"/>
    </source>
</evidence>
<feature type="transmembrane region" description="Helical" evidence="8">
    <location>
        <begin position="464"/>
        <end position="486"/>
    </location>
</feature>
<organism evidence="10 11">
    <name type="scientific">Polarella glacialis</name>
    <name type="common">Dinoflagellate</name>
    <dbReference type="NCBI Taxonomy" id="89957"/>
    <lineage>
        <taxon>Eukaryota</taxon>
        <taxon>Sar</taxon>
        <taxon>Alveolata</taxon>
        <taxon>Dinophyceae</taxon>
        <taxon>Suessiales</taxon>
        <taxon>Suessiaceae</taxon>
        <taxon>Polarella</taxon>
    </lineage>
</organism>
<evidence type="ECO:0000256" key="4">
    <source>
        <dbReference type="ARBA" id="ARBA00022989"/>
    </source>
</evidence>
<accession>A0A813E410</accession>